<dbReference type="EMBL" id="LN483124">
    <property type="protein sequence ID" value="CED82021.1"/>
    <property type="molecule type" value="Genomic_DNA"/>
</dbReference>
<dbReference type="AlphaFoldDB" id="A0A0F7SKV9"/>
<reference evidence="1" key="1">
    <citation type="submission" date="2014-08" db="EMBL/GenBank/DDBJ databases">
        <authorList>
            <person name="Sharma Rahul"/>
            <person name="Thines Marco"/>
        </authorList>
    </citation>
    <scope>NUCLEOTIDE SEQUENCE</scope>
</reference>
<organism evidence="1">
    <name type="scientific">Phaffia rhodozyma</name>
    <name type="common">Yeast</name>
    <name type="synonym">Xanthophyllomyces dendrorhous</name>
    <dbReference type="NCBI Taxonomy" id="264483"/>
    <lineage>
        <taxon>Eukaryota</taxon>
        <taxon>Fungi</taxon>
        <taxon>Dikarya</taxon>
        <taxon>Basidiomycota</taxon>
        <taxon>Agaricomycotina</taxon>
        <taxon>Tremellomycetes</taxon>
        <taxon>Cystofilobasidiales</taxon>
        <taxon>Mrakiaceae</taxon>
        <taxon>Phaffia</taxon>
    </lineage>
</organism>
<proteinExistence type="predicted"/>
<protein>
    <submittedName>
        <fullName evidence="1">Uncharacterized protein</fullName>
    </submittedName>
</protein>
<evidence type="ECO:0000313" key="1">
    <source>
        <dbReference type="EMBL" id="CED82021.1"/>
    </source>
</evidence>
<name>A0A0F7SKV9_PHARH</name>
<sequence length="71" mass="8247">MSFRVVWPFFGWERAVICELGLTKKETVERLRSALPDDLSRESVERMDFQIPVGEGWADVMDSDWDDLIIG</sequence>
<accession>A0A0F7SKV9</accession>